<protein>
    <submittedName>
        <fullName evidence="1">Uncharacterized protein</fullName>
    </submittedName>
</protein>
<evidence type="ECO:0000313" key="2">
    <source>
        <dbReference type="Proteomes" id="UP000049855"/>
    </source>
</evidence>
<reference evidence="2" key="1">
    <citation type="submission" date="2015-03" db="EMBL/GenBank/DDBJ databases">
        <authorList>
            <person name="Nijsse Bart"/>
        </authorList>
    </citation>
    <scope>NUCLEOTIDE SEQUENCE [LARGE SCALE GENOMIC DNA]</scope>
</reference>
<proteinExistence type="predicted"/>
<dbReference type="EMBL" id="CTRP01000011">
    <property type="protein sequence ID" value="CQR72854.1"/>
    <property type="molecule type" value="Genomic_DNA"/>
</dbReference>
<dbReference type="AlphaFoldDB" id="A0A0U1L1S7"/>
<organism evidence="1 2">
    <name type="scientific">Sporomusa ovata</name>
    <dbReference type="NCBI Taxonomy" id="2378"/>
    <lineage>
        <taxon>Bacteria</taxon>
        <taxon>Bacillati</taxon>
        <taxon>Bacillota</taxon>
        <taxon>Negativicutes</taxon>
        <taxon>Selenomonadales</taxon>
        <taxon>Sporomusaceae</taxon>
        <taxon>Sporomusa</taxon>
    </lineage>
</organism>
<keyword evidence="2" id="KW-1185">Reference proteome</keyword>
<dbReference type="RefSeq" id="WP_021168540.1">
    <property type="nucleotide sequence ID" value="NZ_CTRP01000011.1"/>
</dbReference>
<sequence length="99" mass="11972">MEKAADFSEQYQDAYQAGIIIRAKLEVRIQMQQDIRVQEAFADYLNLSCEEYYRQGKELFGKPEIQLNKTCWTVSMQQRISNKDMSNDQNQRRRFWFFD</sequence>
<evidence type="ECO:0000313" key="1">
    <source>
        <dbReference type="EMBL" id="CQR72854.1"/>
    </source>
</evidence>
<dbReference type="Proteomes" id="UP000049855">
    <property type="component" value="Unassembled WGS sequence"/>
</dbReference>
<name>A0A0U1L1S7_9FIRM</name>
<gene>
    <name evidence="1" type="ORF">SpAn4DRAFT_3314</name>
</gene>
<accession>A0A0U1L1S7</accession>